<protein>
    <submittedName>
        <fullName evidence="3">Caleosin related protein-domain-containing protein</fullName>
    </submittedName>
</protein>
<evidence type="ECO:0000256" key="2">
    <source>
        <dbReference type="SAM" id="Phobius"/>
    </source>
</evidence>
<feature type="transmembrane region" description="Helical" evidence="2">
    <location>
        <begin position="107"/>
        <end position="125"/>
    </location>
</feature>
<comment type="similarity">
    <text evidence="1">Belongs to the caleosin family.</text>
</comment>
<dbReference type="PANTHER" id="PTHR31495:SF0">
    <property type="entry name" value="BINDING PROTEIN CALEOSIN, PUTATIVE (AFU_ORTHOLOGUE AFUA_5G13750)-RELATED"/>
    <property type="match status" value="1"/>
</dbReference>
<dbReference type="AlphaFoldDB" id="A0AAJ0HYH6"/>
<gene>
    <name evidence="3" type="ORF">B0T23DRAFT_44060</name>
</gene>
<dbReference type="GO" id="GO:0004497">
    <property type="term" value="F:monooxygenase activity"/>
    <property type="evidence" value="ECO:0007669"/>
    <property type="project" value="TreeGrafter"/>
</dbReference>
<comment type="caution">
    <text evidence="3">The sequence shown here is derived from an EMBL/GenBank/DDBJ whole genome shotgun (WGS) entry which is preliminary data.</text>
</comment>
<reference evidence="3 4" key="1">
    <citation type="journal article" date="2023" name="Mol. Phylogenet. Evol.">
        <title>Genome-scale phylogeny and comparative genomics of the fungal order Sordariales.</title>
        <authorList>
            <person name="Hensen N."/>
            <person name="Bonometti L."/>
            <person name="Westerberg I."/>
            <person name="Brannstrom I.O."/>
            <person name="Guillou S."/>
            <person name="Cros-Aarteil S."/>
            <person name="Calhoun S."/>
            <person name="Haridas S."/>
            <person name="Kuo A."/>
            <person name="Mondo S."/>
            <person name="Pangilinan J."/>
            <person name="Riley R."/>
            <person name="LaButti K."/>
            <person name="Andreopoulos B."/>
            <person name="Lipzen A."/>
            <person name="Chen C."/>
            <person name="Yan M."/>
            <person name="Daum C."/>
            <person name="Ng V."/>
            <person name="Clum A."/>
            <person name="Steindorff A."/>
            <person name="Ohm R.A."/>
            <person name="Martin F."/>
            <person name="Silar P."/>
            <person name="Natvig D.O."/>
            <person name="Lalanne C."/>
            <person name="Gautier V."/>
            <person name="Ament-Velasquez S.L."/>
            <person name="Kruys A."/>
            <person name="Hutchinson M.I."/>
            <person name="Powell A.J."/>
            <person name="Barry K."/>
            <person name="Miller A.N."/>
            <person name="Grigoriev I.V."/>
            <person name="Debuchy R."/>
            <person name="Gladieux P."/>
            <person name="Hiltunen Thoren M."/>
            <person name="Johannesson H."/>
        </authorList>
    </citation>
    <scope>NUCLEOTIDE SEQUENCE [LARGE SCALE GENOMIC DNA]</scope>
    <source>
        <strain evidence="3 4">FGSC 10403</strain>
    </source>
</reference>
<keyword evidence="4" id="KW-1185">Reference proteome</keyword>
<evidence type="ECO:0000313" key="3">
    <source>
        <dbReference type="EMBL" id="KAK3485246.1"/>
    </source>
</evidence>
<keyword evidence="2" id="KW-0812">Transmembrane</keyword>
<evidence type="ECO:0000256" key="1">
    <source>
        <dbReference type="ARBA" id="ARBA00006765"/>
    </source>
</evidence>
<sequence>MPVRVIPREDEQVDDDRQGVDFATAVSNCPPTAERPQAIDIDVDIYKPSIARANVAPSTEQPEGSAEYVDALDLKDYTVLQQHCLFWDRDRDGVIWPQDTFIGFYELGFNLFFCFLATLVINLNFSYPTRLGVSYIPDPYFRLYLPSIHKAKHGSDSGTYDKEGRFVPQAFEDMFSKWDRGDKGALSAGELWNMIAANRLAADPFGWAAGIFEFGVTWLLVQEEGMVDKEDLRRIYDGSMFFKIREAYRTEKGWNKGFGLREFFNLGREQLAKNKGRIPPLNGIVSKVEKTVTQKLHRA</sequence>
<dbReference type="InterPro" id="IPR007736">
    <property type="entry name" value="Caleosin-related"/>
</dbReference>
<dbReference type="Proteomes" id="UP001285908">
    <property type="component" value="Unassembled WGS sequence"/>
</dbReference>
<dbReference type="GeneID" id="87878356"/>
<keyword evidence="2" id="KW-1133">Transmembrane helix</keyword>
<accession>A0AAJ0HYH6</accession>
<proteinExistence type="inferred from homology"/>
<name>A0AAJ0HYH6_9PEZI</name>
<dbReference type="EMBL" id="JAULSX010000010">
    <property type="protein sequence ID" value="KAK3485246.1"/>
    <property type="molecule type" value="Genomic_DNA"/>
</dbReference>
<evidence type="ECO:0000313" key="4">
    <source>
        <dbReference type="Proteomes" id="UP001285908"/>
    </source>
</evidence>
<keyword evidence="2" id="KW-0472">Membrane</keyword>
<organism evidence="3 4">
    <name type="scientific">Neurospora hispaniola</name>
    <dbReference type="NCBI Taxonomy" id="588809"/>
    <lineage>
        <taxon>Eukaryota</taxon>
        <taxon>Fungi</taxon>
        <taxon>Dikarya</taxon>
        <taxon>Ascomycota</taxon>
        <taxon>Pezizomycotina</taxon>
        <taxon>Sordariomycetes</taxon>
        <taxon>Sordariomycetidae</taxon>
        <taxon>Sordariales</taxon>
        <taxon>Sordariaceae</taxon>
        <taxon>Neurospora</taxon>
    </lineage>
</organism>
<dbReference type="Pfam" id="PF05042">
    <property type="entry name" value="Caleosin"/>
    <property type="match status" value="1"/>
</dbReference>
<dbReference type="GO" id="GO:0005509">
    <property type="term" value="F:calcium ion binding"/>
    <property type="evidence" value="ECO:0007669"/>
    <property type="project" value="TreeGrafter"/>
</dbReference>
<dbReference type="PANTHER" id="PTHR31495">
    <property type="entry name" value="PEROXYGENASE 3-RELATED"/>
    <property type="match status" value="1"/>
</dbReference>
<dbReference type="RefSeq" id="XP_062688150.1">
    <property type="nucleotide sequence ID" value="XM_062840734.1"/>
</dbReference>